<evidence type="ECO:0000256" key="2">
    <source>
        <dbReference type="ARBA" id="ARBA00022737"/>
    </source>
</evidence>
<evidence type="ECO:0000313" key="4">
    <source>
        <dbReference type="Proteomes" id="UP000230750"/>
    </source>
</evidence>
<dbReference type="SUPFAM" id="SSF52075">
    <property type="entry name" value="Outer arm dynein light chain 1"/>
    <property type="match status" value="1"/>
</dbReference>
<dbReference type="SUPFAM" id="SSF52058">
    <property type="entry name" value="L domain-like"/>
    <property type="match status" value="1"/>
</dbReference>
<comment type="caution">
    <text evidence="3">The sequence shown here is derived from an EMBL/GenBank/DDBJ whole genome shotgun (WGS) entry which is preliminary data.</text>
</comment>
<sequence>MTGKSFVEAFTAKYLEEEEEDETDFGADDGIVILCPKSKPGANTFLRQVVLDHQNITSAGKLKEIADKVRNVTELDLSANPLGSWNVVESVIKFMPRLEFLNLASAELGSCSGADSIRCTRQGKERIEVLILNATNLSWPSVLSVLAGFPSVREVHLSLNEFSSIPTPSDGDPRFTSVKKLYFNDNMVTSWSEIAKLGQLFPNVENLLLVNNPLSGLTEDIGGHFACLKQLSTLDTNLSSWEDIDNFNHFPKLTEIQLRGIPLLKKLKEKESRQLVVARLPHVTKLNNSPISEPEREDAERAFIRKFMDSTEKPKRYEELSSVHKNVHRLAQVDMTVRKSPTHTTFAEAFFAKYPEEDEMDSHCEIKQIVLSRKHIIGAGDCQEIADELQDVTELDVSHNALCCWTEVRVTDVGPIGDLEELHFGTNNLASIPIPADGTCFTSVRKFYLNRNLLSKWSEIATLGKLFPSIESLHLAKNPLAGLTEDIGRHFACLRQLDITDINLSTWEELDNLNHFPKLEDVQLQGIPLLEELDEKESRELLIARLPKISKLNNSSISKSERDCAERAFIEKYSDIPEKPTRYDELLAIHHVEAN</sequence>
<evidence type="ECO:0000256" key="1">
    <source>
        <dbReference type="ARBA" id="ARBA00022614"/>
    </source>
</evidence>
<dbReference type="SMART" id="SM00365">
    <property type="entry name" value="LRR_SD22"/>
    <property type="match status" value="4"/>
</dbReference>
<evidence type="ECO:0008006" key="5">
    <source>
        <dbReference type="Google" id="ProtNLM"/>
    </source>
</evidence>
<organism evidence="3 4">
    <name type="scientific">Stichopus japonicus</name>
    <name type="common">Sea cucumber</name>
    <dbReference type="NCBI Taxonomy" id="307972"/>
    <lineage>
        <taxon>Eukaryota</taxon>
        <taxon>Metazoa</taxon>
        <taxon>Echinodermata</taxon>
        <taxon>Eleutherozoa</taxon>
        <taxon>Echinozoa</taxon>
        <taxon>Holothuroidea</taxon>
        <taxon>Aspidochirotacea</taxon>
        <taxon>Aspidochirotida</taxon>
        <taxon>Stichopodidae</taxon>
        <taxon>Apostichopus</taxon>
    </lineage>
</organism>
<dbReference type="OrthoDB" id="5855206at2759"/>
<protein>
    <recommendedName>
        <fullName evidence="5">Tubulin-specific chaperone cofactor E-like protein</fullName>
    </recommendedName>
</protein>
<dbReference type="STRING" id="307972.A0A2G8JXM1"/>
<name>A0A2G8JXM1_STIJA</name>
<keyword evidence="2" id="KW-0677">Repeat</keyword>
<accession>A0A2G8JXM1</accession>
<dbReference type="Proteomes" id="UP000230750">
    <property type="component" value="Unassembled WGS sequence"/>
</dbReference>
<dbReference type="EMBL" id="MRZV01001124">
    <property type="protein sequence ID" value="PIK40435.1"/>
    <property type="molecule type" value="Genomic_DNA"/>
</dbReference>
<proteinExistence type="predicted"/>
<dbReference type="PANTHER" id="PTHR18849:SF0">
    <property type="entry name" value="CILIA- AND FLAGELLA-ASSOCIATED PROTEIN 410-RELATED"/>
    <property type="match status" value="1"/>
</dbReference>
<evidence type="ECO:0000313" key="3">
    <source>
        <dbReference type="EMBL" id="PIK40435.1"/>
    </source>
</evidence>
<reference evidence="3 4" key="1">
    <citation type="journal article" date="2017" name="PLoS Biol.">
        <title>The sea cucumber genome provides insights into morphological evolution and visceral regeneration.</title>
        <authorList>
            <person name="Zhang X."/>
            <person name="Sun L."/>
            <person name="Yuan J."/>
            <person name="Sun Y."/>
            <person name="Gao Y."/>
            <person name="Zhang L."/>
            <person name="Li S."/>
            <person name="Dai H."/>
            <person name="Hamel J.F."/>
            <person name="Liu C."/>
            <person name="Yu Y."/>
            <person name="Liu S."/>
            <person name="Lin W."/>
            <person name="Guo K."/>
            <person name="Jin S."/>
            <person name="Xu P."/>
            <person name="Storey K.B."/>
            <person name="Huan P."/>
            <person name="Zhang T."/>
            <person name="Zhou Y."/>
            <person name="Zhang J."/>
            <person name="Lin C."/>
            <person name="Li X."/>
            <person name="Xing L."/>
            <person name="Huo D."/>
            <person name="Sun M."/>
            <person name="Wang L."/>
            <person name="Mercier A."/>
            <person name="Li F."/>
            <person name="Yang H."/>
            <person name="Xiang J."/>
        </authorList>
    </citation>
    <scope>NUCLEOTIDE SEQUENCE [LARGE SCALE GENOMIC DNA]</scope>
    <source>
        <strain evidence="3">Shaxun</strain>
        <tissue evidence="3">Muscle</tissue>
    </source>
</reference>
<dbReference type="PANTHER" id="PTHR18849">
    <property type="entry name" value="LEUCINE RICH REPEAT PROTEIN"/>
    <property type="match status" value="1"/>
</dbReference>
<dbReference type="AlphaFoldDB" id="A0A2G8JXM1"/>
<gene>
    <name evidence="3" type="ORF">BSL78_22718</name>
</gene>
<keyword evidence="4" id="KW-1185">Reference proteome</keyword>
<dbReference type="Gene3D" id="3.80.10.10">
    <property type="entry name" value="Ribonuclease Inhibitor"/>
    <property type="match status" value="4"/>
</dbReference>
<dbReference type="InterPro" id="IPR032675">
    <property type="entry name" value="LRR_dom_sf"/>
</dbReference>
<keyword evidence="1" id="KW-0433">Leucine-rich repeat</keyword>